<dbReference type="Pfam" id="PF00773">
    <property type="entry name" value="RNB"/>
    <property type="match status" value="1"/>
</dbReference>
<dbReference type="InterPro" id="IPR001900">
    <property type="entry name" value="RNase_II/R"/>
</dbReference>
<dbReference type="GO" id="GO:0006402">
    <property type="term" value="P:mRNA catabolic process"/>
    <property type="evidence" value="ECO:0007669"/>
    <property type="project" value="TreeGrafter"/>
</dbReference>
<keyword evidence="3" id="KW-0269">Exonuclease</keyword>
<dbReference type="SMART" id="SM00955">
    <property type="entry name" value="RNB"/>
    <property type="match status" value="1"/>
</dbReference>
<dbReference type="GO" id="GO:0003723">
    <property type="term" value="F:RNA binding"/>
    <property type="evidence" value="ECO:0007669"/>
    <property type="project" value="InterPro"/>
</dbReference>
<dbReference type="AlphaFoldDB" id="A0A7C5DBI7"/>
<dbReference type="GO" id="GO:0005829">
    <property type="term" value="C:cytosol"/>
    <property type="evidence" value="ECO:0007669"/>
    <property type="project" value="TreeGrafter"/>
</dbReference>
<accession>A0A7C5DBI7</accession>
<keyword evidence="1" id="KW-0540">Nuclease</keyword>
<dbReference type="InterPro" id="IPR012340">
    <property type="entry name" value="NA-bd_OB-fold"/>
</dbReference>
<dbReference type="PANTHER" id="PTHR23355">
    <property type="entry name" value="RIBONUCLEASE"/>
    <property type="match status" value="1"/>
</dbReference>
<evidence type="ECO:0000313" key="6">
    <source>
        <dbReference type="EMBL" id="HHE04517.1"/>
    </source>
</evidence>
<sequence>MSNKRKGKKMRYQPDRNGVLQFFKKNKSDLISAKNVVRVMGRNAGDIIKELVGEGRLIKVGKRYMLPERAGVVKGKFDGKVEGYGFIIPEDGSQDIFIPPGSTFVALNGDIVLAVKTKKRRGKWEGKIIRVIKRAKKRFAGKIINEDGILYLKPVDKHIPYFFFIVNDKKRKERPGDFVVAEMFEWKNPNVSPSCKVIKKVGKKEVETMLIEEEFGLKEGFSNSIKNEVLNIQILLDKERKDFVKQYAVTIDPEDAKDFDDAVAIEKKNGFFYLYVHIADVSAYVRKNSLTDREAEKRGCSVYLPHRTYFMLPQELTKNISLTEGNKKPVYSVIAKINSEGEVVDYIIQRGLIVNKKRLSYKSAEEILESGNGKDLSTSLRTMKELADILTAKKAHLGRIDFKVPEVEVKVEDDKVLSISPTIRLPTHRIIEEFMILANELVAENIYNSKRSGIYRVHEEPDDVKLMEFKKFAYSLGYKLKG</sequence>
<evidence type="ECO:0000256" key="3">
    <source>
        <dbReference type="ARBA" id="ARBA00022839"/>
    </source>
</evidence>
<dbReference type="Gene3D" id="2.40.50.140">
    <property type="entry name" value="Nucleic acid-binding proteins"/>
    <property type="match status" value="1"/>
</dbReference>
<dbReference type="InterPro" id="IPR013223">
    <property type="entry name" value="RNase_B_OB_dom"/>
</dbReference>
<dbReference type="Pfam" id="PF17876">
    <property type="entry name" value="CSD2"/>
    <property type="match status" value="1"/>
</dbReference>
<dbReference type="GO" id="GO:0004540">
    <property type="term" value="F:RNA nuclease activity"/>
    <property type="evidence" value="ECO:0007669"/>
    <property type="project" value="InterPro"/>
</dbReference>
<dbReference type="Proteomes" id="UP000886110">
    <property type="component" value="Unassembled WGS sequence"/>
</dbReference>
<feature type="domain" description="Cold-shock" evidence="4">
    <location>
        <begin position="70"/>
        <end position="132"/>
    </location>
</feature>
<dbReference type="GO" id="GO:0004527">
    <property type="term" value="F:exonuclease activity"/>
    <property type="evidence" value="ECO:0007669"/>
    <property type="project" value="UniProtKB-KW"/>
</dbReference>
<dbReference type="InterPro" id="IPR050180">
    <property type="entry name" value="RNR_Ribonuclease"/>
</dbReference>
<evidence type="ECO:0000256" key="1">
    <source>
        <dbReference type="ARBA" id="ARBA00022722"/>
    </source>
</evidence>
<evidence type="ECO:0000259" key="4">
    <source>
        <dbReference type="SMART" id="SM00357"/>
    </source>
</evidence>
<dbReference type="PANTHER" id="PTHR23355:SF9">
    <property type="entry name" value="DIS3-LIKE EXONUCLEASE 2"/>
    <property type="match status" value="1"/>
</dbReference>
<dbReference type="EMBL" id="DRTB01000035">
    <property type="protein sequence ID" value="HHE04517.1"/>
    <property type="molecule type" value="Genomic_DNA"/>
</dbReference>
<evidence type="ECO:0000256" key="2">
    <source>
        <dbReference type="ARBA" id="ARBA00022801"/>
    </source>
</evidence>
<dbReference type="SMART" id="SM00357">
    <property type="entry name" value="CSP"/>
    <property type="match status" value="1"/>
</dbReference>
<dbReference type="InterPro" id="IPR011129">
    <property type="entry name" value="CSD"/>
</dbReference>
<feature type="domain" description="RNB" evidence="5">
    <location>
        <begin position="240"/>
        <end position="482"/>
    </location>
</feature>
<dbReference type="SUPFAM" id="SSF50249">
    <property type="entry name" value="Nucleic acid-binding proteins"/>
    <property type="match status" value="3"/>
</dbReference>
<evidence type="ECO:0000259" key="5">
    <source>
        <dbReference type="SMART" id="SM00955"/>
    </source>
</evidence>
<dbReference type="InterPro" id="IPR040476">
    <property type="entry name" value="CSD2"/>
</dbReference>
<gene>
    <name evidence="6" type="ORF">ENL19_00480</name>
</gene>
<dbReference type="Pfam" id="PF08206">
    <property type="entry name" value="OB_RNB"/>
    <property type="match status" value="1"/>
</dbReference>
<proteinExistence type="predicted"/>
<organism evidence="6">
    <name type="scientific">candidate division WOR-3 bacterium</name>
    <dbReference type="NCBI Taxonomy" id="2052148"/>
    <lineage>
        <taxon>Bacteria</taxon>
        <taxon>Bacteria division WOR-3</taxon>
    </lineage>
</organism>
<keyword evidence="2" id="KW-0378">Hydrolase</keyword>
<name>A0A7C5DBI7_UNCW3</name>
<feature type="non-terminal residue" evidence="6">
    <location>
        <position position="482"/>
    </location>
</feature>
<reference evidence="6" key="1">
    <citation type="journal article" date="2020" name="mSystems">
        <title>Genome- and Community-Level Interaction Insights into Carbon Utilization and Element Cycling Functions of Hydrothermarchaeota in Hydrothermal Sediment.</title>
        <authorList>
            <person name="Zhou Z."/>
            <person name="Liu Y."/>
            <person name="Xu W."/>
            <person name="Pan J."/>
            <person name="Luo Z.H."/>
            <person name="Li M."/>
        </authorList>
    </citation>
    <scope>NUCLEOTIDE SEQUENCE [LARGE SCALE GENOMIC DNA]</scope>
    <source>
        <strain evidence="6">HyVt-74</strain>
    </source>
</reference>
<protein>
    <submittedName>
        <fullName evidence="6">RNB domain-containing ribonuclease</fullName>
    </submittedName>
</protein>
<comment type="caution">
    <text evidence="6">The sequence shown here is derived from an EMBL/GenBank/DDBJ whole genome shotgun (WGS) entry which is preliminary data.</text>
</comment>